<dbReference type="InterPro" id="IPR037357">
    <property type="entry name" value="COMMD5"/>
</dbReference>
<dbReference type="PROSITE" id="PS51269">
    <property type="entry name" value="COMM"/>
    <property type="match status" value="1"/>
</dbReference>
<evidence type="ECO:0000259" key="3">
    <source>
        <dbReference type="PROSITE" id="PS51269"/>
    </source>
</evidence>
<evidence type="ECO:0000256" key="1">
    <source>
        <dbReference type="ARBA" id="ARBA00016556"/>
    </source>
</evidence>
<dbReference type="Pfam" id="PF07258">
    <property type="entry name" value="COMM_domain"/>
    <property type="match status" value="1"/>
</dbReference>
<feature type="domain" description="COMM" evidence="3">
    <location>
        <begin position="159"/>
        <end position="223"/>
    </location>
</feature>
<protein>
    <recommendedName>
        <fullName evidence="1">COMM domain-containing protein 5</fullName>
    </recommendedName>
</protein>
<dbReference type="Proteomes" id="UP001431209">
    <property type="component" value="Unassembled WGS sequence"/>
</dbReference>
<sequence>MTTLEDVVFLGDKIPTEVLRILPVLPHISTRSISKVITLVVVYLTGELDKHKQELTIPLNNQLESELTKNFANVKKKKKSDEQNVEYAIKTGVFSVVFTGFYYIYRAAIRQRLSVTDLTDQLTKLTIPDELIKFVVQTYEKKREDFIIMSEKTTSWFNHVVDVRWRVDVTISTSVMTRVLKPVLHVQLELSNGDIRMMELSVQQFHELRLAVATVLNDMHSIQNHPIMQIQEKL</sequence>
<evidence type="ECO:0000256" key="2">
    <source>
        <dbReference type="ARBA" id="ARBA00093452"/>
    </source>
</evidence>
<comment type="similarity">
    <text evidence="2">Belongs to the COMM domain-containing protein 5 family.</text>
</comment>
<dbReference type="AlphaFoldDB" id="A0AAW2ZGB1"/>
<evidence type="ECO:0000313" key="4">
    <source>
        <dbReference type="EMBL" id="KAL0488221.1"/>
    </source>
</evidence>
<accession>A0AAW2ZGB1</accession>
<dbReference type="InterPro" id="IPR017920">
    <property type="entry name" value="COMM"/>
</dbReference>
<reference evidence="4 5" key="1">
    <citation type="submission" date="2024-03" db="EMBL/GenBank/DDBJ databases">
        <title>The Acrasis kona genome and developmental transcriptomes reveal deep origins of eukaryotic multicellular pathways.</title>
        <authorList>
            <person name="Sheikh S."/>
            <person name="Fu C.-J."/>
            <person name="Brown M.W."/>
            <person name="Baldauf S.L."/>
        </authorList>
    </citation>
    <scope>NUCLEOTIDE SEQUENCE [LARGE SCALE GENOMIC DNA]</scope>
    <source>
        <strain evidence="4 5">ATCC MYA-3509</strain>
    </source>
</reference>
<dbReference type="PANTHER" id="PTHR15666">
    <property type="entry name" value="COMM DOMAIN CONTAINING PROTEIN 5"/>
    <property type="match status" value="1"/>
</dbReference>
<organism evidence="4 5">
    <name type="scientific">Acrasis kona</name>
    <dbReference type="NCBI Taxonomy" id="1008807"/>
    <lineage>
        <taxon>Eukaryota</taxon>
        <taxon>Discoba</taxon>
        <taxon>Heterolobosea</taxon>
        <taxon>Tetramitia</taxon>
        <taxon>Eutetramitia</taxon>
        <taxon>Acrasidae</taxon>
        <taxon>Acrasis</taxon>
    </lineage>
</organism>
<evidence type="ECO:0000313" key="5">
    <source>
        <dbReference type="Proteomes" id="UP001431209"/>
    </source>
</evidence>
<gene>
    <name evidence="4" type="ORF">AKO1_015358</name>
</gene>
<name>A0AAW2ZGB1_9EUKA</name>
<dbReference type="EMBL" id="JAOPGA020001417">
    <property type="protein sequence ID" value="KAL0488221.1"/>
    <property type="molecule type" value="Genomic_DNA"/>
</dbReference>
<dbReference type="PANTHER" id="PTHR15666:SF1">
    <property type="entry name" value="COMM DOMAIN-CONTAINING PROTEIN 5"/>
    <property type="match status" value="1"/>
</dbReference>
<proteinExistence type="inferred from homology"/>
<keyword evidence="5" id="KW-1185">Reference proteome</keyword>
<comment type="caution">
    <text evidence="4">The sequence shown here is derived from an EMBL/GenBank/DDBJ whole genome shotgun (WGS) entry which is preliminary data.</text>
</comment>
<dbReference type="GO" id="GO:0005634">
    <property type="term" value="C:nucleus"/>
    <property type="evidence" value="ECO:0007669"/>
    <property type="project" value="TreeGrafter"/>
</dbReference>